<evidence type="ECO:0000256" key="1">
    <source>
        <dbReference type="ARBA" id="ARBA00006762"/>
    </source>
</evidence>
<dbReference type="InterPro" id="IPR008979">
    <property type="entry name" value="Galactose-bd-like_sf"/>
</dbReference>
<reference evidence="9" key="1">
    <citation type="submission" date="2016-02" db="EMBL/GenBank/DDBJ databases">
        <title>Draft genome sequence of Microdochium bolleyi, a fungal endophyte of beachgrass.</title>
        <authorList>
            <consortium name="DOE Joint Genome Institute"/>
            <person name="David A.S."/>
            <person name="May G."/>
            <person name="Haridas S."/>
            <person name="Lim J."/>
            <person name="Wang M."/>
            <person name="Labutti K."/>
            <person name="Lipzen A."/>
            <person name="Barry K."/>
            <person name="Grigoriev I.V."/>
        </authorList>
    </citation>
    <scope>NUCLEOTIDE SEQUENCE [LARGE SCALE GENOMIC DNA]</scope>
    <source>
        <strain evidence="9">J235TASD1</strain>
    </source>
</reference>
<feature type="compositionally biased region" description="Acidic residues" evidence="6">
    <location>
        <begin position="136"/>
        <end position="152"/>
    </location>
</feature>
<accession>A0A136JJR0</accession>
<feature type="domain" description="DOC" evidence="7">
    <location>
        <begin position="139"/>
        <end position="327"/>
    </location>
</feature>
<dbReference type="SMART" id="SM01337">
    <property type="entry name" value="APC10"/>
    <property type="match status" value="1"/>
</dbReference>
<gene>
    <name evidence="8" type="ORF">Micbo1qcDRAFT_230045</name>
</gene>
<dbReference type="Proteomes" id="UP000070501">
    <property type="component" value="Unassembled WGS sequence"/>
</dbReference>
<dbReference type="SUPFAM" id="SSF49785">
    <property type="entry name" value="Galactose-binding domain-like"/>
    <property type="match status" value="1"/>
</dbReference>
<feature type="region of interest" description="Disordered" evidence="6">
    <location>
        <begin position="347"/>
        <end position="375"/>
    </location>
</feature>
<comment type="similarity">
    <text evidence="1">Belongs to the APC10 family.</text>
</comment>
<dbReference type="EMBL" id="KQ964245">
    <property type="protein sequence ID" value="KXJ97372.1"/>
    <property type="molecule type" value="Genomic_DNA"/>
</dbReference>
<evidence type="ECO:0000313" key="9">
    <source>
        <dbReference type="Proteomes" id="UP000070501"/>
    </source>
</evidence>
<dbReference type="GO" id="GO:0031145">
    <property type="term" value="P:anaphase-promoting complex-dependent catabolic process"/>
    <property type="evidence" value="ECO:0007669"/>
    <property type="project" value="InterPro"/>
</dbReference>
<dbReference type="PROSITE" id="PS51284">
    <property type="entry name" value="DOC"/>
    <property type="match status" value="1"/>
</dbReference>
<name>A0A136JJR0_9PEZI</name>
<keyword evidence="4" id="KW-0833">Ubl conjugation pathway</keyword>
<dbReference type="STRING" id="196109.A0A136JJR0"/>
<organism evidence="8 9">
    <name type="scientific">Microdochium bolleyi</name>
    <dbReference type="NCBI Taxonomy" id="196109"/>
    <lineage>
        <taxon>Eukaryota</taxon>
        <taxon>Fungi</taxon>
        <taxon>Dikarya</taxon>
        <taxon>Ascomycota</taxon>
        <taxon>Pezizomycotina</taxon>
        <taxon>Sordariomycetes</taxon>
        <taxon>Xylariomycetidae</taxon>
        <taxon>Xylariales</taxon>
        <taxon>Microdochiaceae</taxon>
        <taxon>Microdochium</taxon>
    </lineage>
</organism>
<feature type="region of interest" description="Disordered" evidence="6">
    <location>
        <begin position="1"/>
        <end position="94"/>
    </location>
</feature>
<dbReference type="OrthoDB" id="24948at2759"/>
<protein>
    <submittedName>
        <fullName evidence="8">Anaphase-promoting complex, subunit 10-domain-containing protein</fullName>
    </submittedName>
</protein>
<proteinExistence type="inferred from homology"/>
<keyword evidence="3" id="KW-0498">Mitosis</keyword>
<dbReference type="GO" id="GO:0051301">
    <property type="term" value="P:cell division"/>
    <property type="evidence" value="ECO:0007669"/>
    <property type="project" value="UniProtKB-KW"/>
</dbReference>
<evidence type="ECO:0000256" key="5">
    <source>
        <dbReference type="ARBA" id="ARBA00023306"/>
    </source>
</evidence>
<evidence type="ECO:0000256" key="2">
    <source>
        <dbReference type="ARBA" id="ARBA00022618"/>
    </source>
</evidence>
<keyword evidence="2" id="KW-0132">Cell division</keyword>
<dbReference type="GO" id="GO:0070979">
    <property type="term" value="P:protein K11-linked ubiquitination"/>
    <property type="evidence" value="ECO:0007669"/>
    <property type="project" value="TreeGrafter"/>
</dbReference>
<dbReference type="InterPro" id="IPR016901">
    <property type="entry name" value="APC10/Doc1"/>
</dbReference>
<sequence length="375" mass="41533">MDRLPDSSSPGGGFAASPTIREELRHRLMRPPRGTRTVQPAAVEHETPSGSAARSDRPDLWALLNAADARARQAAERGFRTPQVPNDDDDGDHHAEESYLANLDTTGQEDYDVTHEAEEDDDDDEEEEGDTKTSDDGEQDEDDAADEDDEGSFDASATGLKEISNLACFTVSSYKPGCGVKELRSDDMNQYWQSDGPQPHRLNIHFIKRVEVRVLRLFLDYELDESYTPTKIQITAGFGPNQTIPFSTLELTTPKGWVDVPIAGAGGGLDGNSLCCWFVRIIILENHQNGKDTHLRGIKVYALDDSADTAENNPVDLIGETIDDFRDRMTLMNVHDSHDEKLGADARKSKPMAKRYTPGDGGLSIPDFMREPEIR</sequence>
<evidence type="ECO:0000313" key="8">
    <source>
        <dbReference type="EMBL" id="KXJ97372.1"/>
    </source>
</evidence>
<dbReference type="InParanoid" id="A0A136JJR0"/>
<evidence type="ECO:0000256" key="4">
    <source>
        <dbReference type="ARBA" id="ARBA00022786"/>
    </source>
</evidence>
<dbReference type="CDD" id="cd08366">
    <property type="entry name" value="APC10"/>
    <property type="match status" value="1"/>
</dbReference>
<dbReference type="AlphaFoldDB" id="A0A136JJR0"/>
<feature type="region of interest" description="Disordered" evidence="6">
    <location>
        <begin position="115"/>
        <end position="154"/>
    </location>
</feature>
<dbReference type="GO" id="GO:0005680">
    <property type="term" value="C:anaphase-promoting complex"/>
    <property type="evidence" value="ECO:0007669"/>
    <property type="project" value="InterPro"/>
</dbReference>
<keyword evidence="5" id="KW-0131">Cell cycle</keyword>
<evidence type="ECO:0000259" key="7">
    <source>
        <dbReference type="PROSITE" id="PS51284"/>
    </source>
</evidence>
<evidence type="ECO:0000256" key="3">
    <source>
        <dbReference type="ARBA" id="ARBA00022776"/>
    </source>
</evidence>
<dbReference type="Gene3D" id="2.60.120.260">
    <property type="entry name" value="Galactose-binding domain-like"/>
    <property type="match status" value="1"/>
</dbReference>
<evidence type="ECO:0000256" key="6">
    <source>
        <dbReference type="SAM" id="MobiDB-lite"/>
    </source>
</evidence>
<dbReference type="PANTHER" id="PTHR12936:SF0">
    <property type="entry name" value="ANAPHASE-PROMOTING COMPLEX SUBUNIT 10"/>
    <property type="match status" value="1"/>
</dbReference>
<feature type="compositionally biased region" description="Acidic residues" evidence="6">
    <location>
        <begin position="115"/>
        <end position="129"/>
    </location>
</feature>
<keyword evidence="9" id="KW-1185">Reference proteome</keyword>
<dbReference type="PANTHER" id="PTHR12936">
    <property type="entry name" value="ANAPHASE-PROMOTING COMPLEX 10"/>
    <property type="match status" value="1"/>
</dbReference>
<dbReference type="Pfam" id="PF03256">
    <property type="entry name" value="ANAPC10"/>
    <property type="match status" value="1"/>
</dbReference>
<feature type="compositionally biased region" description="Basic and acidic residues" evidence="6">
    <location>
        <begin position="69"/>
        <end position="79"/>
    </location>
</feature>
<dbReference type="InterPro" id="IPR004939">
    <property type="entry name" value="APC_su10/DOC_dom"/>
</dbReference>